<reference evidence="1 2" key="1">
    <citation type="submission" date="2018-07" db="EMBL/GenBank/DDBJ databases">
        <title>Genomic Encyclopedia of Type Strains, Phase IV (KMG-IV): sequencing the most valuable type-strain genomes for metagenomic binning, comparative biology and taxonomic classification.</title>
        <authorList>
            <person name="Goeker M."/>
        </authorList>
    </citation>
    <scope>NUCLEOTIDE SEQUENCE [LARGE SCALE GENOMIC DNA]</scope>
    <source>
        <strain evidence="1 2">DSM 100911</strain>
    </source>
</reference>
<evidence type="ECO:0000313" key="1">
    <source>
        <dbReference type="EMBL" id="RCX09564.1"/>
    </source>
</evidence>
<dbReference type="OrthoDB" id="5297572at2"/>
<dbReference type="Gene3D" id="1.20.58.220">
    <property type="entry name" value="Phosphate transport system protein phou homolog 2, domain 2"/>
    <property type="match status" value="1"/>
</dbReference>
<evidence type="ECO:0000313" key="2">
    <source>
        <dbReference type="Proteomes" id="UP000252174"/>
    </source>
</evidence>
<comment type="caution">
    <text evidence="1">The sequence shown here is derived from an EMBL/GenBank/DDBJ whole genome shotgun (WGS) entry which is preliminary data.</text>
</comment>
<proteinExistence type="predicted"/>
<keyword evidence="2" id="KW-1185">Reference proteome</keyword>
<protein>
    <recommendedName>
        <fullName evidence="3">Phosphate transport regulator</fullName>
    </recommendedName>
</protein>
<dbReference type="AlphaFoldDB" id="A0A369AQ30"/>
<accession>A0A369AQ30</accession>
<evidence type="ECO:0008006" key="3">
    <source>
        <dbReference type="Google" id="ProtNLM"/>
    </source>
</evidence>
<dbReference type="RefSeq" id="WP_114483420.1">
    <property type="nucleotide sequence ID" value="NZ_QPJU01000005.1"/>
</dbReference>
<gene>
    <name evidence="1" type="ORF">DFR45_105195</name>
</gene>
<dbReference type="EMBL" id="QPJU01000005">
    <property type="protein sequence ID" value="RCX09564.1"/>
    <property type="molecule type" value="Genomic_DNA"/>
</dbReference>
<dbReference type="InterPro" id="IPR038078">
    <property type="entry name" value="PhoU-like_sf"/>
</dbReference>
<organism evidence="1 2">
    <name type="scientific">Extensimonas vulgaris</name>
    <dbReference type="NCBI Taxonomy" id="1031594"/>
    <lineage>
        <taxon>Bacteria</taxon>
        <taxon>Pseudomonadati</taxon>
        <taxon>Pseudomonadota</taxon>
        <taxon>Betaproteobacteria</taxon>
        <taxon>Burkholderiales</taxon>
        <taxon>Comamonadaceae</taxon>
        <taxon>Extensimonas</taxon>
    </lineage>
</organism>
<sequence>MRKEQAVASLGGQQSLLLPAWVKAALAANDRLKLYLTLLQSAAQHAAAPDTAVPDWGRELAHAGLQDAAWLPELVKSAYFDDGRLVMRHQDKLLAALAADLATMARPVCDSGRACPPELTARRDSWLQRLRELDTDEGLERAALAQLTHGDRKAGDSLHLLVMDLHQQLNAMASEIATEDLDGAHVWQIDKQDRPLVSAFMRGLHRTAPLKFSHPGLDTAVTRDGARLLIQNDIGTNDVHVLVITVEGMELRLTYSDLHTARFNFFRGMLEALGFTWTVSEPRTVEGLNAGKPYVLGDARFQADSMQALENALEGVASRIVFVIDWNRARKRLQNFVSKAQAQQLLAKAAQEEWGHVGWLEAGGERLVFAAMQAVDGDAFRIGDRLDEVLGEAAAADYLLELLRIASTMLRQQQPVALIADEARMLLARVLRQRSFEFDLLAEHAAYTHAIALGLCAAIESGAGADAAARTDLVARAKVWERQADHLLMDARQRAERHGRWQPVVELLEKSDDVADALEEAMFVHSMLFVAPLGGLPAAVNEVLTHLADTTLAAIQDQVKAVEIARHVSDRGDPVDSEQFLQTLWRMLRAERMCDQLAREARVAIVGALHAAPVSLQLATELAGTMEKATDGLLAAGYALRQMVLSKTEVAS</sequence>
<name>A0A369AQ30_9BURK</name>
<dbReference type="Proteomes" id="UP000252174">
    <property type="component" value="Unassembled WGS sequence"/>
</dbReference>